<dbReference type="PROSITE" id="PS00893">
    <property type="entry name" value="NUDIX_BOX"/>
    <property type="match status" value="1"/>
</dbReference>
<accession>A0ABU5CGY3</accession>
<organism evidence="4 5">
    <name type="scientific">Tigheibacillus jepli</name>
    <dbReference type="NCBI Taxonomy" id="3035914"/>
    <lineage>
        <taxon>Bacteria</taxon>
        <taxon>Bacillati</taxon>
        <taxon>Bacillota</taxon>
        <taxon>Bacilli</taxon>
        <taxon>Bacillales</taxon>
        <taxon>Bacillaceae</taxon>
        <taxon>Tigheibacillus</taxon>
    </lineage>
</organism>
<dbReference type="PANTHER" id="PTHR43046">
    <property type="entry name" value="GDP-MANNOSE MANNOSYL HYDROLASE"/>
    <property type="match status" value="1"/>
</dbReference>
<dbReference type="Proteomes" id="UP001228376">
    <property type="component" value="Unassembled WGS sequence"/>
</dbReference>
<comment type="cofactor">
    <cofactor evidence="1">
        <name>Mg(2+)</name>
        <dbReference type="ChEBI" id="CHEBI:18420"/>
    </cofactor>
</comment>
<evidence type="ECO:0000313" key="4">
    <source>
        <dbReference type="EMBL" id="MDY0405570.1"/>
    </source>
</evidence>
<evidence type="ECO:0000256" key="2">
    <source>
        <dbReference type="ARBA" id="ARBA00022801"/>
    </source>
</evidence>
<evidence type="ECO:0000313" key="5">
    <source>
        <dbReference type="Proteomes" id="UP001228376"/>
    </source>
</evidence>
<name>A0ABU5CGY3_9BACI</name>
<proteinExistence type="predicted"/>
<dbReference type="InterPro" id="IPR020084">
    <property type="entry name" value="NUDIX_hydrolase_CS"/>
</dbReference>
<dbReference type="InterPro" id="IPR015797">
    <property type="entry name" value="NUDIX_hydrolase-like_dom_sf"/>
</dbReference>
<keyword evidence="5" id="KW-1185">Reference proteome</keyword>
<reference evidence="4 5" key="1">
    <citation type="submission" date="2023-10" db="EMBL/GenBank/DDBJ databases">
        <title>179-bfca-hs.</title>
        <authorList>
            <person name="Miliotis G."/>
            <person name="Sengupta P."/>
            <person name="Hameed A."/>
            <person name="Chuvochina M."/>
            <person name="Mcdonagh F."/>
            <person name="Simpson A.C."/>
            <person name="Singh N.K."/>
            <person name="Rekha P.D."/>
            <person name="Raman K."/>
            <person name="Hugenholtz P."/>
            <person name="Venkateswaran K."/>
        </authorList>
    </citation>
    <scope>NUCLEOTIDE SEQUENCE [LARGE SCALE GENOMIC DNA]</scope>
    <source>
        <strain evidence="4 5">179-BFC-A-HS</strain>
    </source>
</reference>
<protein>
    <submittedName>
        <fullName evidence="4">NUDIX hydrolase</fullName>
        <ecNumber evidence="4">3.6.-.-</ecNumber>
    </submittedName>
</protein>
<evidence type="ECO:0000259" key="3">
    <source>
        <dbReference type="PROSITE" id="PS51462"/>
    </source>
</evidence>
<sequence>MKKWRGAAAICVNENNELLMVKQGKLSEEKCWSVPSGGVEGYESYEACCLRELKEETGYTGKIVKSLFVKHAKLDGFEVDVRYYEVMVIDGCANVQDPDGLIYDIDWKSRKEIETLHLSYPEDREMILNYIRGKENRGR</sequence>
<dbReference type="GO" id="GO:0016787">
    <property type="term" value="F:hydrolase activity"/>
    <property type="evidence" value="ECO:0007669"/>
    <property type="project" value="UniProtKB-KW"/>
</dbReference>
<gene>
    <name evidence="4" type="ORF">P5G51_009335</name>
</gene>
<comment type="caution">
    <text evidence="4">The sequence shown here is derived from an EMBL/GenBank/DDBJ whole genome shotgun (WGS) entry which is preliminary data.</text>
</comment>
<dbReference type="PANTHER" id="PTHR43046:SF2">
    <property type="entry name" value="8-OXO-DGTP DIPHOSPHATASE-RELATED"/>
    <property type="match status" value="1"/>
</dbReference>
<dbReference type="PROSITE" id="PS51462">
    <property type="entry name" value="NUDIX"/>
    <property type="match status" value="1"/>
</dbReference>
<dbReference type="Pfam" id="PF00293">
    <property type="entry name" value="NUDIX"/>
    <property type="match status" value="1"/>
</dbReference>
<dbReference type="EMBL" id="JAROCA020000001">
    <property type="protein sequence ID" value="MDY0405570.1"/>
    <property type="molecule type" value="Genomic_DNA"/>
</dbReference>
<dbReference type="CDD" id="cd02883">
    <property type="entry name" value="NUDIX_Hydrolase"/>
    <property type="match status" value="1"/>
</dbReference>
<dbReference type="Gene3D" id="3.90.79.10">
    <property type="entry name" value="Nucleoside Triphosphate Pyrophosphohydrolase"/>
    <property type="match status" value="1"/>
</dbReference>
<evidence type="ECO:0000256" key="1">
    <source>
        <dbReference type="ARBA" id="ARBA00001946"/>
    </source>
</evidence>
<feature type="domain" description="Nudix hydrolase" evidence="3">
    <location>
        <begin position="3"/>
        <end position="131"/>
    </location>
</feature>
<dbReference type="InterPro" id="IPR000086">
    <property type="entry name" value="NUDIX_hydrolase_dom"/>
</dbReference>
<dbReference type="RefSeq" id="WP_306068072.1">
    <property type="nucleotide sequence ID" value="NZ_JAROCA020000001.1"/>
</dbReference>
<dbReference type="EC" id="3.6.-.-" evidence="4"/>
<dbReference type="SUPFAM" id="SSF55811">
    <property type="entry name" value="Nudix"/>
    <property type="match status" value="1"/>
</dbReference>
<keyword evidence="2 4" id="KW-0378">Hydrolase</keyword>